<reference evidence="1 2" key="1">
    <citation type="submission" date="2024-01" db="EMBL/GenBank/DDBJ databases">
        <title>Genome assemblies of Stephania.</title>
        <authorList>
            <person name="Yang L."/>
        </authorList>
    </citation>
    <scope>NUCLEOTIDE SEQUENCE [LARGE SCALE GENOMIC DNA]</scope>
    <source>
        <strain evidence="1">JXDWG</strain>
        <tissue evidence="1">Leaf</tissue>
    </source>
</reference>
<protein>
    <submittedName>
        <fullName evidence="1">Uncharacterized protein</fullName>
    </submittedName>
</protein>
<gene>
    <name evidence="1" type="ORF">Scep_011461</name>
</gene>
<evidence type="ECO:0000313" key="2">
    <source>
        <dbReference type="Proteomes" id="UP001419268"/>
    </source>
</evidence>
<dbReference type="EMBL" id="JBBNAG010000005">
    <property type="protein sequence ID" value="KAK9131933.1"/>
    <property type="molecule type" value="Genomic_DNA"/>
</dbReference>
<organism evidence="1 2">
    <name type="scientific">Stephania cephalantha</name>
    <dbReference type="NCBI Taxonomy" id="152367"/>
    <lineage>
        <taxon>Eukaryota</taxon>
        <taxon>Viridiplantae</taxon>
        <taxon>Streptophyta</taxon>
        <taxon>Embryophyta</taxon>
        <taxon>Tracheophyta</taxon>
        <taxon>Spermatophyta</taxon>
        <taxon>Magnoliopsida</taxon>
        <taxon>Ranunculales</taxon>
        <taxon>Menispermaceae</taxon>
        <taxon>Menispermoideae</taxon>
        <taxon>Cissampelideae</taxon>
        <taxon>Stephania</taxon>
    </lineage>
</organism>
<dbReference type="Proteomes" id="UP001419268">
    <property type="component" value="Unassembled WGS sequence"/>
</dbReference>
<accession>A0AAP0P5V8</accession>
<evidence type="ECO:0000313" key="1">
    <source>
        <dbReference type="EMBL" id="KAK9131933.1"/>
    </source>
</evidence>
<sequence length="199" mass="21575">MNNFAVPFGHGIVSSERYKPLILPLTLIIADSKFCRLLVCASTSNSPPNLSPIIASASVFQRLSGSPTIEIQQFTPPHLRSSQCSSGFHGVAEATRSPPIDSSRWIIRILSASEEQNNMARSSPIDFRLVGRLRAKVSHSSISSQAPYRDERNITSVGSQSHAVTLLPLWRGRIGCPPSAAVVPRCGSQTKPPFIEVEA</sequence>
<comment type="caution">
    <text evidence="1">The sequence shown here is derived from an EMBL/GenBank/DDBJ whole genome shotgun (WGS) entry which is preliminary data.</text>
</comment>
<dbReference type="AlphaFoldDB" id="A0AAP0P5V8"/>
<keyword evidence="2" id="KW-1185">Reference proteome</keyword>
<name>A0AAP0P5V8_9MAGN</name>
<proteinExistence type="predicted"/>